<protein>
    <submittedName>
        <fullName evidence="2">Immunoglobulin-like, galactose oxidase-like, Early set domain-containing protein</fullName>
    </submittedName>
</protein>
<sequence>MRLGSSTHTVNSDQRRIPLVPISVSNGVYTFRLPADPSICTPGYWWLFAMETGVPSVATELLISP</sequence>
<dbReference type="Proteomes" id="UP001056384">
    <property type="component" value="Chromosome 7"/>
</dbReference>
<dbReference type="EMBL" id="CP099424">
    <property type="protein sequence ID" value="USW55233.1"/>
    <property type="molecule type" value="Genomic_DNA"/>
</dbReference>
<feature type="domain" description="Galactose oxidase-like Early set" evidence="1">
    <location>
        <begin position="1"/>
        <end position="59"/>
    </location>
</feature>
<dbReference type="InterPro" id="IPR015202">
    <property type="entry name" value="GO-like_E_set"/>
</dbReference>
<dbReference type="InterPro" id="IPR014756">
    <property type="entry name" value="Ig_E-set"/>
</dbReference>
<dbReference type="InterPro" id="IPR013783">
    <property type="entry name" value="Ig-like_fold"/>
</dbReference>
<accession>A0A9Q9EN84</accession>
<organism evidence="2 3">
    <name type="scientific">Septoria linicola</name>
    <dbReference type="NCBI Taxonomy" id="215465"/>
    <lineage>
        <taxon>Eukaryota</taxon>
        <taxon>Fungi</taxon>
        <taxon>Dikarya</taxon>
        <taxon>Ascomycota</taxon>
        <taxon>Pezizomycotina</taxon>
        <taxon>Dothideomycetes</taxon>
        <taxon>Dothideomycetidae</taxon>
        <taxon>Mycosphaerellales</taxon>
        <taxon>Mycosphaerellaceae</taxon>
        <taxon>Septoria</taxon>
    </lineage>
</organism>
<dbReference type="Gene3D" id="2.60.40.10">
    <property type="entry name" value="Immunoglobulins"/>
    <property type="match status" value="1"/>
</dbReference>
<reference evidence="2" key="1">
    <citation type="submission" date="2022-06" db="EMBL/GenBank/DDBJ databases">
        <title>Complete genome sequences of two strains of the flax pathogen Septoria linicola.</title>
        <authorList>
            <person name="Lapalu N."/>
            <person name="Simon A."/>
            <person name="Demenou B."/>
            <person name="Paumier D."/>
            <person name="Guillot M.-P."/>
            <person name="Gout L."/>
            <person name="Valade R."/>
        </authorList>
    </citation>
    <scope>NUCLEOTIDE SEQUENCE</scope>
    <source>
        <strain evidence="2">SE15195</strain>
    </source>
</reference>
<proteinExistence type="predicted"/>
<dbReference type="AlphaFoldDB" id="A0A9Q9EN84"/>
<evidence type="ECO:0000313" key="3">
    <source>
        <dbReference type="Proteomes" id="UP001056384"/>
    </source>
</evidence>
<evidence type="ECO:0000313" key="2">
    <source>
        <dbReference type="EMBL" id="USW55233.1"/>
    </source>
</evidence>
<keyword evidence="3" id="KW-1185">Reference proteome</keyword>
<name>A0A9Q9EN84_9PEZI</name>
<dbReference type="Pfam" id="PF09118">
    <property type="entry name" value="GO-like_E_set"/>
    <property type="match status" value="1"/>
</dbReference>
<gene>
    <name evidence="2" type="ORF">Slin15195_G085520</name>
</gene>
<dbReference type="SUPFAM" id="SSF81296">
    <property type="entry name" value="E set domains"/>
    <property type="match status" value="1"/>
</dbReference>
<evidence type="ECO:0000259" key="1">
    <source>
        <dbReference type="Pfam" id="PF09118"/>
    </source>
</evidence>